<evidence type="ECO:0000313" key="2">
    <source>
        <dbReference type="WBParaSite" id="Minc3s01420g23686"/>
    </source>
</evidence>
<name>A0A914MBB8_MELIC</name>
<proteinExistence type="predicted"/>
<evidence type="ECO:0000313" key="1">
    <source>
        <dbReference type="Proteomes" id="UP000887563"/>
    </source>
</evidence>
<keyword evidence="1" id="KW-1185">Reference proteome</keyword>
<dbReference type="Proteomes" id="UP000887563">
    <property type="component" value="Unplaced"/>
</dbReference>
<sequence>MLLLYRALTVFLVTLGKSLNFVIFCLNSASFRSRLINFVNSKINQKRLSLTSRRSF</sequence>
<dbReference type="AlphaFoldDB" id="A0A914MBB8"/>
<reference evidence="2" key="1">
    <citation type="submission" date="2022-11" db="UniProtKB">
        <authorList>
            <consortium name="WormBaseParasite"/>
        </authorList>
    </citation>
    <scope>IDENTIFICATION</scope>
</reference>
<protein>
    <submittedName>
        <fullName evidence="2">Candidate secreted effector</fullName>
    </submittedName>
</protein>
<organism evidence="1 2">
    <name type="scientific">Meloidogyne incognita</name>
    <name type="common">Southern root-knot nematode worm</name>
    <name type="synonym">Oxyuris incognita</name>
    <dbReference type="NCBI Taxonomy" id="6306"/>
    <lineage>
        <taxon>Eukaryota</taxon>
        <taxon>Metazoa</taxon>
        <taxon>Ecdysozoa</taxon>
        <taxon>Nematoda</taxon>
        <taxon>Chromadorea</taxon>
        <taxon>Rhabditida</taxon>
        <taxon>Tylenchina</taxon>
        <taxon>Tylenchomorpha</taxon>
        <taxon>Tylenchoidea</taxon>
        <taxon>Meloidogynidae</taxon>
        <taxon>Meloidogyninae</taxon>
        <taxon>Meloidogyne</taxon>
        <taxon>Meloidogyne incognita group</taxon>
    </lineage>
</organism>
<accession>A0A914MBB8</accession>
<dbReference type="WBParaSite" id="Minc3s01420g23686">
    <property type="protein sequence ID" value="Minc3s01420g23686"/>
    <property type="gene ID" value="Minc3s01420g23686"/>
</dbReference>